<feature type="domain" description="Sacsin/Nov" evidence="1">
    <location>
        <begin position="20"/>
        <end position="259"/>
    </location>
</feature>
<dbReference type="InterPro" id="IPR058210">
    <property type="entry name" value="SACS/Nov_dom"/>
</dbReference>
<dbReference type="Gene3D" id="3.30.565.10">
    <property type="entry name" value="Histidine kinase-like ATPase, C-terminal domain"/>
    <property type="match status" value="1"/>
</dbReference>
<dbReference type="SUPFAM" id="SSF55874">
    <property type="entry name" value="ATPase domain of HSP90 chaperone/DNA topoisomerase II/histidine kinase"/>
    <property type="match status" value="1"/>
</dbReference>
<comment type="caution">
    <text evidence="2">The sequence shown here is derived from an EMBL/GenBank/DDBJ whole genome shotgun (WGS) entry which is preliminary data.</text>
</comment>
<dbReference type="PANTHER" id="PTHR15600">
    <property type="entry name" value="SACSIN"/>
    <property type="match status" value="1"/>
</dbReference>
<evidence type="ECO:0000259" key="1">
    <source>
        <dbReference type="Pfam" id="PF25794"/>
    </source>
</evidence>
<organism evidence="2 3">
    <name type="scientific">Hevea brasiliensis</name>
    <name type="common">Para rubber tree</name>
    <name type="synonym">Siphonia brasiliensis</name>
    <dbReference type="NCBI Taxonomy" id="3981"/>
    <lineage>
        <taxon>Eukaryota</taxon>
        <taxon>Viridiplantae</taxon>
        <taxon>Streptophyta</taxon>
        <taxon>Embryophyta</taxon>
        <taxon>Tracheophyta</taxon>
        <taxon>Spermatophyta</taxon>
        <taxon>Magnoliopsida</taxon>
        <taxon>eudicotyledons</taxon>
        <taxon>Gunneridae</taxon>
        <taxon>Pentapetalae</taxon>
        <taxon>rosids</taxon>
        <taxon>fabids</taxon>
        <taxon>Malpighiales</taxon>
        <taxon>Euphorbiaceae</taxon>
        <taxon>Crotonoideae</taxon>
        <taxon>Micrandreae</taxon>
        <taxon>Hevea</taxon>
    </lineage>
</organism>
<reference evidence="2 3" key="1">
    <citation type="journal article" date="2020" name="Mol. Plant">
        <title>The Chromosome-Based Rubber Tree Genome Provides New Insights into Spurge Genome Evolution and Rubber Biosynthesis.</title>
        <authorList>
            <person name="Liu J."/>
            <person name="Shi C."/>
            <person name="Shi C.C."/>
            <person name="Li W."/>
            <person name="Zhang Q.J."/>
            <person name="Zhang Y."/>
            <person name="Li K."/>
            <person name="Lu H.F."/>
            <person name="Shi C."/>
            <person name="Zhu S.T."/>
            <person name="Xiao Z.Y."/>
            <person name="Nan H."/>
            <person name="Yue Y."/>
            <person name="Zhu X.G."/>
            <person name="Wu Y."/>
            <person name="Hong X.N."/>
            <person name="Fan G.Y."/>
            <person name="Tong Y."/>
            <person name="Zhang D."/>
            <person name="Mao C.L."/>
            <person name="Liu Y.L."/>
            <person name="Hao S.J."/>
            <person name="Liu W.Q."/>
            <person name="Lv M.Q."/>
            <person name="Zhang H.B."/>
            <person name="Liu Y."/>
            <person name="Hu-Tang G.R."/>
            <person name="Wang J.P."/>
            <person name="Wang J.H."/>
            <person name="Sun Y.H."/>
            <person name="Ni S.B."/>
            <person name="Chen W.B."/>
            <person name="Zhang X.C."/>
            <person name="Jiao Y.N."/>
            <person name="Eichler E.E."/>
            <person name="Li G.H."/>
            <person name="Liu X."/>
            <person name="Gao L.Z."/>
        </authorList>
    </citation>
    <scope>NUCLEOTIDE SEQUENCE [LARGE SCALE GENOMIC DNA]</scope>
    <source>
        <strain evidence="3">cv. GT1</strain>
        <tissue evidence="2">Leaf</tissue>
    </source>
</reference>
<dbReference type="AlphaFoldDB" id="A0A6A6LKB7"/>
<keyword evidence="3" id="KW-1185">Reference proteome</keyword>
<dbReference type="InterPro" id="IPR052972">
    <property type="entry name" value="Sacsin_chaperone_reg"/>
</dbReference>
<name>A0A6A6LKB7_HEVBR</name>
<proteinExistence type="predicted"/>
<accession>A0A6A6LKB7</accession>
<protein>
    <recommendedName>
        <fullName evidence="1">Sacsin/Nov domain-containing protein</fullName>
    </recommendedName>
</protein>
<sequence length="467" mass="52686">MELPSRPPESILLEDFGQKVDLTRRIREVLLNYPEGTTVLKELIQNADDAGATKVRLCLDRRHHGSDSLLSNSLSQWQGPALLAYNNAVFTEEDFVSISRIGGSAKNGQAWKTGRFGVGFNSVYHLTDLPSFVSGKYVVLFDPQGAYLPNISTSNPGKRIDFVSSSAIALYKDQFSPYVAFGCDMKTSFAGTLFRFPLRNAHQAATSKLSRQAYFDDDILSMFNQLFEEGVLSLLFLKNVLSIEMYVWDKGENEPRKLYSCGVCVLNDDVIWHRQALLRLSKRSSDGLVEESEMDGYCVDFLSEAFVNDSEAWSGILFLPLPIRTGLKVHVNGYFEVSSNRRGIWYGADMDRSGKVRSIWNRLLLEDVVAPAFRHFAAWCARLLGSIDSYYSLWPTGSFEEPWNILVEHIYRKVGYAPVLHSEFEGGKWVTPVEAFLHDEEFNKSKELGEALLKLGIPYCPFAHCLV</sequence>
<evidence type="ECO:0000313" key="3">
    <source>
        <dbReference type="Proteomes" id="UP000467840"/>
    </source>
</evidence>
<dbReference type="Pfam" id="PF25794">
    <property type="entry name" value="SACS"/>
    <property type="match status" value="1"/>
</dbReference>
<dbReference type="Proteomes" id="UP000467840">
    <property type="component" value="Chromosome 4"/>
</dbReference>
<evidence type="ECO:0000313" key="2">
    <source>
        <dbReference type="EMBL" id="KAF2301860.1"/>
    </source>
</evidence>
<gene>
    <name evidence="2" type="ORF">GH714_029944</name>
</gene>
<dbReference type="InterPro" id="IPR036890">
    <property type="entry name" value="HATPase_C_sf"/>
</dbReference>
<dbReference type="NCBIfam" id="NF047352">
    <property type="entry name" value="P_loop_sacsin"/>
    <property type="match status" value="1"/>
</dbReference>
<dbReference type="GO" id="GO:0030544">
    <property type="term" value="F:Hsp70 protein binding"/>
    <property type="evidence" value="ECO:0007669"/>
    <property type="project" value="TreeGrafter"/>
</dbReference>
<dbReference type="EMBL" id="JAAGAX010000010">
    <property type="protein sequence ID" value="KAF2301860.1"/>
    <property type="molecule type" value="Genomic_DNA"/>
</dbReference>
<dbReference type="PANTHER" id="PTHR15600:SF42">
    <property type="entry name" value="SACSIN"/>
    <property type="match status" value="1"/>
</dbReference>